<organism evidence="1 2">
    <name type="scientific">Reticulomyxa filosa</name>
    <dbReference type="NCBI Taxonomy" id="46433"/>
    <lineage>
        <taxon>Eukaryota</taxon>
        <taxon>Sar</taxon>
        <taxon>Rhizaria</taxon>
        <taxon>Retaria</taxon>
        <taxon>Foraminifera</taxon>
        <taxon>Monothalamids</taxon>
        <taxon>Reticulomyxidae</taxon>
        <taxon>Reticulomyxa</taxon>
    </lineage>
</organism>
<evidence type="ECO:0000313" key="1">
    <source>
        <dbReference type="EMBL" id="ETO08676.1"/>
    </source>
</evidence>
<dbReference type="EMBL" id="ASPP01024808">
    <property type="protein sequence ID" value="ETO08676.1"/>
    <property type="molecule type" value="Genomic_DNA"/>
</dbReference>
<name>X6M4V6_RETFI</name>
<dbReference type="Proteomes" id="UP000023152">
    <property type="component" value="Unassembled WGS sequence"/>
</dbReference>
<sequence length="177" mass="20692">MSQGIKILLAYCKQQESVFTQKGSKHLVKFDILRIKNGYKAYVDDTLKKIKNSQTNESESKNDSIIIPERLSDIKFNIIVTLYDENMKPISLIGEIQILLKRMLQHKNKIHELYEIERIENFFTKCLSKMKSKSIEKKILMAGIRSSFLSPLIVNHPIEFQEFLIKNLQQSIDQMNN</sequence>
<dbReference type="AlphaFoldDB" id="X6M4V6"/>
<gene>
    <name evidence="1" type="ORF">RFI_28712</name>
</gene>
<reference evidence="1 2" key="1">
    <citation type="journal article" date="2013" name="Curr. Biol.">
        <title>The Genome of the Foraminiferan Reticulomyxa filosa.</title>
        <authorList>
            <person name="Glockner G."/>
            <person name="Hulsmann N."/>
            <person name="Schleicher M."/>
            <person name="Noegel A.A."/>
            <person name="Eichinger L."/>
            <person name="Gallinger C."/>
            <person name="Pawlowski J."/>
            <person name="Sierra R."/>
            <person name="Euteneuer U."/>
            <person name="Pillet L."/>
            <person name="Moustafa A."/>
            <person name="Platzer M."/>
            <person name="Groth M."/>
            <person name="Szafranski K."/>
            <person name="Schliwa M."/>
        </authorList>
    </citation>
    <scope>NUCLEOTIDE SEQUENCE [LARGE SCALE GENOMIC DNA]</scope>
</reference>
<comment type="caution">
    <text evidence="1">The sequence shown here is derived from an EMBL/GenBank/DDBJ whole genome shotgun (WGS) entry which is preliminary data.</text>
</comment>
<keyword evidence="2" id="KW-1185">Reference proteome</keyword>
<proteinExistence type="predicted"/>
<evidence type="ECO:0000313" key="2">
    <source>
        <dbReference type="Proteomes" id="UP000023152"/>
    </source>
</evidence>
<accession>X6M4V6</accession>
<protein>
    <submittedName>
        <fullName evidence="1">Uncharacterized protein</fullName>
    </submittedName>
</protein>